<evidence type="ECO:0000256" key="1">
    <source>
        <dbReference type="SAM" id="MobiDB-lite"/>
    </source>
</evidence>
<dbReference type="PANTHER" id="PTHR47272:SF1">
    <property type="entry name" value="PIGGYBAC TRANSPOSABLE ELEMENT-DERIVED PROTEIN 3-LIKE"/>
    <property type="match status" value="1"/>
</dbReference>
<dbReference type="Pfam" id="PF13843">
    <property type="entry name" value="DDE_Tnp_1_7"/>
    <property type="match status" value="1"/>
</dbReference>
<dbReference type="AlphaFoldDB" id="A0A9J6D640"/>
<name>A0A9J6D640_RHIMP</name>
<dbReference type="InterPro" id="IPR029526">
    <property type="entry name" value="PGBD"/>
</dbReference>
<feature type="domain" description="PiggyBac transposable element-derived protein" evidence="2">
    <location>
        <begin position="53"/>
        <end position="344"/>
    </location>
</feature>
<keyword evidence="4" id="KW-1185">Reference proteome</keyword>
<dbReference type="VEuPathDB" id="VectorBase:LOC119177898"/>
<sequence>MMDSRRFYGIRVPPVEDSEDSCLSDSDTDYSLDAEDAAPADQSRQSGIDTVQKNANKALRLTCAELEQFLGATMYMSIYRIPRSHMYWSREMTVEKVAEVMSRDRWQTIKSDLHFNNNDLLQANAGNDRIFKIRPLIGNLLPKFQILPKSQMLEVDEHIVPFKGRSALKQYVPSKPHKWGYKIFVLCDTHGLVYDFSIYTGNIRPVPGLPDLGASSNVVLELSRSIPENKNSLFFDNWFTSIKLLVSLHQLGIPALGTARANRISGCRLPSDAEMKKDGRGSHMEREATVDGVEVRVVKCYDSRGVNIASTFGSAEPLGSCQRFDCKKKERCEIQQPAIVKTYNTLWVE</sequence>
<evidence type="ECO:0000313" key="3">
    <source>
        <dbReference type="EMBL" id="KAH8009303.1"/>
    </source>
</evidence>
<accession>A0A9J6D640</accession>
<feature type="compositionally biased region" description="Acidic residues" evidence="1">
    <location>
        <begin position="16"/>
        <end position="38"/>
    </location>
</feature>
<organism evidence="3 4">
    <name type="scientific">Rhipicephalus microplus</name>
    <name type="common">Cattle tick</name>
    <name type="synonym">Boophilus microplus</name>
    <dbReference type="NCBI Taxonomy" id="6941"/>
    <lineage>
        <taxon>Eukaryota</taxon>
        <taxon>Metazoa</taxon>
        <taxon>Ecdysozoa</taxon>
        <taxon>Arthropoda</taxon>
        <taxon>Chelicerata</taxon>
        <taxon>Arachnida</taxon>
        <taxon>Acari</taxon>
        <taxon>Parasitiformes</taxon>
        <taxon>Ixodida</taxon>
        <taxon>Ixodoidea</taxon>
        <taxon>Ixodidae</taxon>
        <taxon>Rhipicephalinae</taxon>
        <taxon>Rhipicephalus</taxon>
        <taxon>Boophilus</taxon>
    </lineage>
</organism>
<feature type="region of interest" description="Disordered" evidence="1">
    <location>
        <begin position="15"/>
        <end position="47"/>
    </location>
</feature>
<dbReference type="EMBL" id="JABSTU010000011">
    <property type="protein sequence ID" value="KAH8009303.1"/>
    <property type="molecule type" value="Genomic_DNA"/>
</dbReference>
<reference evidence="3" key="2">
    <citation type="submission" date="2021-09" db="EMBL/GenBank/DDBJ databases">
        <authorList>
            <person name="Jia N."/>
            <person name="Wang J."/>
            <person name="Shi W."/>
            <person name="Du L."/>
            <person name="Sun Y."/>
            <person name="Zhan W."/>
            <person name="Jiang J."/>
            <person name="Wang Q."/>
            <person name="Zhang B."/>
            <person name="Ji P."/>
            <person name="Sakyi L.B."/>
            <person name="Cui X."/>
            <person name="Yuan T."/>
            <person name="Jiang B."/>
            <person name="Yang W."/>
            <person name="Lam T.T.-Y."/>
            <person name="Chang Q."/>
            <person name="Ding S."/>
            <person name="Wang X."/>
            <person name="Zhu J."/>
            <person name="Ruan X."/>
            <person name="Zhao L."/>
            <person name="Wei J."/>
            <person name="Que T."/>
            <person name="Du C."/>
            <person name="Cheng J."/>
            <person name="Dai P."/>
            <person name="Han X."/>
            <person name="Huang E."/>
            <person name="Gao Y."/>
            <person name="Liu J."/>
            <person name="Shao H."/>
            <person name="Ye R."/>
            <person name="Li L."/>
            <person name="Wei W."/>
            <person name="Wang X."/>
            <person name="Wang C."/>
            <person name="Huo Q."/>
            <person name="Li W."/>
            <person name="Guo W."/>
            <person name="Chen H."/>
            <person name="Chen S."/>
            <person name="Zhou L."/>
            <person name="Zhou L."/>
            <person name="Ni X."/>
            <person name="Tian J."/>
            <person name="Zhou Y."/>
            <person name="Sheng Y."/>
            <person name="Liu T."/>
            <person name="Pan Y."/>
            <person name="Xia L."/>
            <person name="Li J."/>
            <person name="Zhao F."/>
            <person name="Cao W."/>
        </authorList>
    </citation>
    <scope>NUCLEOTIDE SEQUENCE</scope>
    <source>
        <strain evidence="3">Rmic-2018</strain>
        <tissue evidence="3">Larvae</tissue>
    </source>
</reference>
<reference evidence="3" key="1">
    <citation type="journal article" date="2020" name="Cell">
        <title>Large-Scale Comparative Analyses of Tick Genomes Elucidate Their Genetic Diversity and Vector Capacities.</title>
        <authorList>
            <consortium name="Tick Genome and Microbiome Consortium (TIGMIC)"/>
            <person name="Jia N."/>
            <person name="Wang J."/>
            <person name="Shi W."/>
            <person name="Du L."/>
            <person name="Sun Y."/>
            <person name="Zhan W."/>
            <person name="Jiang J.F."/>
            <person name="Wang Q."/>
            <person name="Zhang B."/>
            <person name="Ji P."/>
            <person name="Bell-Sakyi L."/>
            <person name="Cui X.M."/>
            <person name="Yuan T.T."/>
            <person name="Jiang B.G."/>
            <person name="Yang W.F."/>
            <person name="Lam T.T."/>
            <person name="Chang Q.C."/>
            <person name="Ding S.J."/>
            <person name="Wang X.J."/>
            <person name="Zhu J.G."/>
            <person name="Ruan X.D."/>
            <person name="Zhao L."/>
            <person name="Wei J.T."/>
            <person name="Ye R.Z."/>
            <person name="Que T.C."/>
            <person name="Du C.H."/>
            <person name="Zhou Y.H."/>
            <person name="Cheng J.X."/>
            <person name="Dai P.F."/>
            <person name="Guo W.B."/>
            <person name="Han X.H."/>
            <person name="Huang E.J."/>
            <person name="Li L.F."/>
            <person name="Wei W."/>
            <person name="Gao Y.C."/>
            <person name="Liu J.Z."/>
            <person name="Shao H.Z."/>
            <person name="Wang X."/>
            <person name="Wang C.C."/>
            <person name="Yang T.C."/>
            <person name="Huo Q.B."/>
            <person name="Li W."/>
            <person name="Chen H.Y."/>
            <person name="Chen S.E."/>
            <person name="Zhou L.G."/>
            <person name="Ni X.B."/>
            <person name="Tian J.H."/>
            <person name="Sheng Y."/>
            <person name="Liu T."/>
            <person name="Pan Y.S."/>
            <person name="Xia L.Y."/>
            <person name="Li J."/>
            <person name="Zhao F."/>
            <person name="Cao W.C."/>
        </authorList>
    </citation>
    <scope>NUCLEOTIDE SEQUENCE</scope>
    <source>
        <strain evidence="3">Rmic-2018</strain>
    </source>
</reference>
<comment type="caution">
    <text evidence="3">The sequence shown here is derived from an EMBL/GenBank/DDBJ whole genome shotgun (WGS) entry which is preliminary data.</text>
</comment>
<gene>
    <name evidence="3" type="ORF">HPB51_014439</name>
</gene>
<evidence type="ECO:0000259" key="2">
    <source>
        <dbReference type="Pfam" id="PF13843"/>
    </source>
</evidence>
<proteinExistence type="predicted"/>
<evidence type="ECO:0000313" key="4">
    <source>
        <dbReference type="Proteomes" id="UP000821866"/>
    </source>
</evidence>
<dbReference type="PANTHER" id="PTHR47272">
    <property type="entry name" value="DDE_TNP_1_7 DOMAIN-CONTAINING PROTEIN"/>
    <property type="match status" value="1"/>
</dbReference>
<dbReference type="Proteomes" id="UP000821866">
    <property type="component" value="Chromosome 9"/>
</dbReference>
<protein>
    <recommendedName>
        <fullName evidence="2">PiggyBac transposable element-derived protein domain-containing protein</fullName>
    </recommendedName>
</protein>